<dbReference type="InterPro" id="IPR043128">
    <property type="entry name" value="Rev_trsase/Diguanyl_cyclase"/>
</dbReference>
<evidence type="ECO:0000256" key="1">
    <source>
        <dbReference type="SAM" id="Phobius"/>
    </source>
</evidence>
<dbReference type="PANTHER" id="PTHR46663:SF2">
    <property type="entry name" value="GGDEF DOMAIN-CONTAINING PROTEIN"/>
    <property type="match status" value="1"/>
</dbReference>
<dbReference type="InterPro" id="IPR029787">
    <property type="entry name" value="Nucleotide_cyclase"/>
</dbReference>
<dbReference type="InterPro" id="IPR052163">
    <property type="entry name" value="DGC-Regulatory_Protein"/>
</dbReference>
<evidence type="ECO:0000313" key="4">
    <source>
        <dbReference type="Proteomes" id="UP001084197"/>
    </source>
</evidence>
<dbReference type="CDD" id="cd01949">
    <property type="entry name" value="GGDEF"/>
    <property type="match status" value="1"/>
</dbReference>
<organism evidence="3 4">
    <name type="scientific">Natronobacillus azotifigens</name>
    <dbReference type="NCBI Taxonomy" id="472978"/>
    <lineage>
        <taxon>Bacteria</taxon>
        <taxon>Bacillati</taxon>
        <taxon>Bacillota</taxon>
        <taxon>Bacilli</taxon>
        <taxon>Bacillales</taxon>
        <taxon>Bacillaceae</taxon>
        <taxon>Natronobacillus</taxon>
    </lineage>
</organism>
<dbReference type="RefSeq" id="WP_268780529.1">
    <property type="nucleotide sequence ID" value="NZ_JAPRAT010000022.1"/>
</dbReference>
<keyword evidence="4" id="KW-1185">Reference proteome</keyword>
<gene>
    <name evidence="3" type="ORF">OWO01_11080</name>
</gene>
<dbReference type="Gene3D" id="3.30.70.270">
    <property type="match status" value="1"/>
</dbReference>
<feature type="transmembrane region" description="Helical" evidence="1">
    <location>
        <begin position="100"/>
        <end position="122"/>
    </location>
</feature>
<proteinExistence type="predicted"/>
<reference evidence="3" key="1">
    <citation type="submission" date="2022-11" db="EMBL/GenBank/DDBJ databases">
        <title>WGS of Natronobacillus azotifigens 24KS-1, an anaerobic diazotrophic haloalkaliphile from soda-rich habitats.</title>
        <authorList>
            <person name="Sorokin D.Y."/>
            <person name="Merkel A.Y."/>
        </authorList>
    </citation>
    <scope>NUCLEOTIDE SEQUENCE</scope>
    <source>
        <strain evidence="3">24KS-1</strain>
    </source>
</reference>
<dbReference type="InterPro" id="IPR000160">
    <property type="entry name" value="GGDEF_dom"/>
</dbReference>
<dbReference type="EMBL" id="JAPRAT010000022">
    <property type="protein sequence ID" value="MCZ0703764.1"/>
    <property type="molecule type" value="Genomic_DNA"/>
</dbReference>
<dbReference type="PANTHER" id="PTHR46663">
    <property type="entry name" value="DIGUANYLATE CYCLASE DGCT-RELATED"/>
    <property type="match status" value="1"/>
</dbReference>
<dbReference type="Proteomes" id="UP001084197">
    <property type="component" value="Unassembled WGS sequence"/>
</dbReference>
<dbReference type="AlphaFoldDB" id="A0A9J6REH9"/>
<keyword evidence="1" id="KW-0472">Membrane</keyword>
<dbReference type="SUPFAM" id="SSF55073">
    <property type="entry name" value="Nucleotide cyclase"/>
    <property type="match status" value="1"/>
</dbReference>
<keyword evidence="1" id="KW-0812">Transmembrane</keyword>
<comment type="caution">
    <text evidence="3">The sequence shown here is derived from an EMBL/GenBank/DDBJ whole genome shotgun (WGS) entry which is preliminary data.</text>
</comment>
<feature type="transmembrane region" description="Helical" evidence="1">
    <location>
        <begin position="134"/>
        <end position="157"/>
    </location>
</feature>
<dbReference type="Pfam" id="PF00990">
    <property type="entry name" value="GGDEF"/>
    <property type="match status" value="1"/>
</dbReference>
<feature type="transmembrane region" description="Helical" evidence="1">
    <location>
        <begin position="350"/>
        <end position="372"/>
    </location>
</feature>
<evidence type="ECO:0000259" key="2">
    <source>
        <dbReference type="PROSITE" id="PS50887"/>
    </source>
</evidence>
<sequence length="621" mass="71833">MNRERPRSSRKDWVLFLSIIILGVLAQMYTLPLVFGISINSAGIWYFVALRLWGLKRGMLSGVLISVIAFMLDSTNTYTFYYLIIVLIVGSLYEKRGKDIFTWTFVCSILLFLVPFITSFVIDYNDWSTPVSTFLFIQFLVELLFAALIADIFAVYLPHVPLIQKFFCRKSRLYFGQIIFNIIVVSAVTPIIIHTIIQAWMMQEDVLSQYQTRHQVLEMTLSERVNQLDEVEIQRLYLGSVIEKGHLNNRLDQFIGESDQFIYIFSQDHSVYMKTPKAPDYSGFQEKLVEGVVAPYQSDQFLWVRGDGSSVRDWKHGYFVTTTSFLNKQVDLYIPLRADVQKSLESLTTYFIAIMFVFTASFLFGTLGNYILTRSLNYLTVTTSELPEKLDSKETIPARTTRISEFSELGNNVEKVGMELKRIFSELNEKNRLLMERTEQLVCSERELFRVAHYDELTNLPNRHTFYQDIQKLVDNSELFALLFIDLDKFKDVNDTFGHSGGDQLLKYFANRLLQFEKQVEHIQIYRLAGDEFVAILQTESNSKVYEICNALLKNIKKPITIDQKEIQLTASVGISFYPTDGKTVDALLHAADLAMYQQKENGRNGLNIYREERGENDEKS</sequence>
<protein>
    <submittedName>
        <fullName evidence="3">Diguanylate cyclase</fullName>
    </submittedName>
</protein>
<feature type="domain" description="GGDEF" evidence="2">
    <location>
        <begin position="478"/>
        <end position="612"/>
    </location>
</feature>
<name>A0A9J6REH9_9BACI</name>
<dbReference type="PROSITE" id="PS50887">
    <property type="entry name" value="GGDEF"/>
    <property type="match status" value="1"/>
</dbReference>
<evidence type="ECO:0000313" key="3">
    <source>
        <dbReference type="EMBL" id="MCZ0703764.1"/>
    </source>
</evidence>
<keyword evidence="1" id="KW-1133">Transmembrane helix</keyword>
<feature type="transmembrane region" description="Helical" evidence="1">
    <location>
        <begin position="12"/>
        <end position="39"/>
    </location>
</feature>
<dbReference type="SMART" id="SM00267">
    <property type="entry name" value="GGDEF"/>
    <property type="match status" value="1"/>
</dbReference>
<accession>A0A9J6REH9</accession>
<feature type="transmembrane region" description="Helical" evidence="1">
    <location>
        <begin position="59"/>
        <end position="88"/>
    </location>
</feature>
<dbReference type="NCBIfam" id="TIGR00254">
    <property type="entry name" value="GGDEF"/>
    <property type="match status" value="1"/>
</dbReference>
<feature type="transmembrane region" description="Helical" evidence="1">
    <location>
        <begin position="178"/>
        <end position="201"/>
    </location>
</feature>